<dbReference type="Proteomes" id="UP000005408">
    <property type="component" value="Unassembled WGS sequence"/>
</dbReference>
<organism evidence="1 2">
    <name type="scientific">Magallana gigas</name>
    <name type="common">Pacific oyster</name>
    <name type="synonym">Crassostrea gigas</name>
    <dbReference type="NCBI Taxonomy" id="29159"/>
    <lineage>
        <taxon>Eukaryota</taxon>
        <taxon>Metazoa</taxon>
        <taxon>Spiralia</taxon>
        <taxon>Lophotrochozoa</taxon>
        <taxon>Mollusca</taxon>
        <taxon>Bivalvia</taxon>
        <taxon>Autobranchia</taxon>
        <taxon>Pteriomorphia</taxon>
        <taxon>Ostreida</taxon>
        <taxon>Ostreoidea</taxon>
        <taxon>Ostreidae</taxon>
        <taxon>Magallana</taxon>
    </lineage>
</organism>
<keyword evidence="2" id="KW-1185">Reference proteome</keyword>
<evidence type="ECO:0000313" key="1">
    <source>
        <dbReference type="EnsemblMetazoa" id="G9018.4:cds"/>
    </source>
</evidence>
<evidence type="ECO:0000313" key="2">
    <source>
        <dbReference type="Proteomes" id="UP000005408"/>
    </source>
</evidence>
<protein>
    <recommendedName>
        <fullName evidence="3">EF-hand domain-containing protein</fullName>
    </recommendedName>
</protein>
<evidence type="ECO:0008006" key="3">
    <source>
        <dbReference type="Google" id="ProtNLM"/>
    </source>
</evidence>
<reference evidence="1" key="1">
    <citation type="submission" date="2022-08" db="UniProtKB">
        <authorList>
            <consortium name="EnsemblMetazoa"/>
        </authorList>
    </citation>
    <scope>IDENTIFICATION</scope>
    <source>
        <strain evidence="1">05x7-T-G4-1.051#20</strain>
    </source>
</reference>
<sequence>MANLNKKGYKGSDNHQTTFFEAEFNAWDKQDRGYLTMEEYVKLFEFLPYGDRSEIIELLGSVIQERDGSKNITIERHMDIMSRPGVKERTSQHREFFMTFADGSDTATRKQILQRYEQIMGDQFTEEH</sequence>
<name>A0A8W8P055_MAGGI</name>
<dbReference type="Gene3D" id="1.10.238.10">
    <property type="entry name" value="EF-hand"/>
    <property type="match status" value="1"/>
</dbReference>
<dbReference type="EnsemblMetazoa" id="G9018.4">
    <property type="protein sequence ID" value="G9018.4:cds"/>
    <property type="gene ID" value="G9018"/>
</dbReference>
<dbReference type="SUPFAM" id="SSF47473">
    <property type="entry name" value="EF-hand"/>
    <property type="match status" value="1"/>
</dbReference>
<accession>A0A8W8P055</accession>
<proteinExistence type="predicted"/>
<dbReference type="AlphaFoldDB" id="A0A8W8P055"/>
<dbReference type="InterPro" id="IPR011992">
    <property type="entry name" value="EF-hand-dom_pair"/>
</dbReference>